<gene>
    <name evidence="2" type="ORF">CKO43_18960</name>
</gene>
<proteinExistence type="predicted"/>
<feature type="chain" id="PRO_5045244321" description="DUF4124 domain-containing protein" evidence="1">
    <location>
        <begin position="33"/>
        <end position="88"/>
    </location>
</feature>
<evidence type="ECO:0000313" key="3">
    <source>
        <dbReference type="Proteomes" id="UP001041814"/>
    </source>
</evidence>
<evidence type="ECO:0000313" key="2">
    <source>
        <dbReference type="EMBL" id="MBK1714845.1"/>
    </source>
</evidence>
<dbReference type="EMBL" id="NRRU01000083">
    <property type="protein sequence ID" value="MBK1714845.1"/>
    <property type="molecule type" value="Genomic_DNA"/>
</dbReference>
<reference evidence="2" key="2">
    <citation type="journal article" date="2020" name="Microorganisms">
        <title>Osmotic Adaptation and Compatible Solute Biosynthesis of Phototrophic Bacteria as Revealed from Genome Analyses.</title>
        <authorList>
            <person name="Imhoff J.F."/>
            <person name="Rahn T."/>
            <person name="Kunzel S."/>
            <person name="Keller A."/>
            <person name="Neulinger S.C."/>
        </authorList>
    </citation>
    <scope>NUCLEOTIDE SEQUENCE</scope>
    <source>
        <strain evidence="2">IM 151</strain>
    </source>
</reference>
<evidence type="ECO:0000256" key="1">
    <source>
        <dbReference type="SAM" id="SignalP"/>
    </source>
</evidence>
<accession>A0ABS1E069</accession>
<keyword evidence="1" id="KW-0732">Signal</keyword>
<evidence type="ECO:0008006" key="4">
    <source>
        <dbReference type="Google" id="ProtNLM"/>
    </source>
</evidence>
<sequence>MLLNSFDSVPDFMAIRFALCLAAALGATAAQAQKLPTPSRDVFRCESNGKVIYSDSPCIGAKKVDVEPTRGLDASSGWVQTVGVLAGG</sequence>
<feature type="signal peptide" evidence="1">
    <location>
        <begin position="1"/>
        <end position="32"/>
    </location>
</feature>
<protein>
    <recommendedName>
        <fullName evidence="4">DUF4124 domain-containing protein</fullName>
    </recommendedName>
</protein>
<dbReference type="Proteomes" id="UP001041814">
    <property type="component" value="Unassembled WGS sequence"/>
</dbReference>
<comment type="caution">
    <text evidence="2">The sequence shown here is derived from an EMBL/GenBank/DDBJ whole genome shotgun (WGS) entry which is preliminary data.</text>
</comment>
<reference evidence="2" key="1">
    <citation type="submission" date="2017-08" db="EMBL/GenBank/DDBJ databases">
        <authorList>
            <person name="Imhoff J.F."/>
            <person name="Rahn T."/>
            <person name="Kuenzel S."/>
            <person name="Neulinger S.C."/>
        </authorList>
    </citation>
    <scope>NUCLEOTIDE SEQUENCE</scope>
    <source>
        <strain evidence="2">IM 151</strain>
    </source>
</reference>
<keyword evidence="3" id="KW-1185">Reference proteome</keyword>
<organism evidence="2 3">
    <name type="scientific">Rubrivivax gelatinosus</name>
    <name type="common">Rhodocyclus gelatinosus</name>
    <name type="synonym">Rhodopseudomonas gelatinosa</name>
    <dbReference type="NCBI Taxonomy" id="28068"/>
    <lineage>
        <taxon>Bacteria</taxon>
        <taxon>Pseudomonadati</taxon>
        <taxon>Pseudomonadota</taxon>
        <taxon>Betaproteobacteria</taxon>
        <taxon>Burkholderiales</taxon>
        <taxon>Sphaerotilaceae</taxon>
        <taxon>Rubrivivax</taxon>
    </lineage>
</organism>
<name>A0ABS1E069_RUBGE</name>